<evidence type="ECO:0000313" key="3">
    <source>
        <dbReference type="EMBL" id="RRS04631.1"/>
    </source>
</evidence>
<reference evidence="3 4" key="1">
    <citation type="submission" date="2018-12" db="EMBL/GenBank/DDBJ databases">
        <title>The whole draft genome of Aquabacterium sp. SJQ9.</title>
        <authorList>
            <person name="Sun L."/>
            <person name="Gao X."/>
            <person name="Chen W."/>
            <person name="Huang K."/>
        </authorList>
    </citation>
    <scope>NUCLEOTIDE SEQUENCE [LARGE SCALE GENOMIC DNA]</scope>
    <source>
        <strain evidence="3 4">SJQ9</strain>
    </source>
</reference>
<sequence>MRHTSSFRTLALAALALAAGAAHAGPFAPAAGKPGSTAISKDDASIVQWATGYQNYLPGTGVDATWKTPEKALGKAVGDSYDVVVLGDNGSITLTFGGYITNGAGADFAVFENSFSDTFLELGWVEVSSDGANFFRFPNYSLTTKAVGGFGSVDTTNIDGLAGKYRQGFGTGFDLGLLAGTAGLDIDKVQYVRIVDIVGNGSARDSAGNIIYDPYPTTGSAGFDLDAVGVVHFAQFTTTPAVPEPATWLSFAFGLCVLGALRARRQA</sequence>
<dbReference type="Proteomes" id="UP000269265">
    <property type="component" value="Unassembled WGS sequence"/>
</dbReference>
<proteinExistence type="predicted"/>
<protein>
    <submittedName>
        <fullName evidence="3">PEP-CTERM sorting domain-containing protein</fullName>
    </submittedName>
</protein>
<evidence type="ECO:0000256" key="1">
    <source>
        <dbReference type="SAM" id="SignalP"/>
    </source>
</evidence>
<keyword evidence="1" id="KW-0732">Signal</keyword>
<feature type="signal peptide" evidence="1">
    <location>
        <begin position="1"/>
        <end position="24"/>
    </location>
</feature>
<keyword evidence="4" id="KW-1185">Reference proteome</keyword>
<feature type="chain" id="PRO_5018621342" evidence="1">
    <location>
        <begin position="25"/>
        <end position="267"/>
    </location>
</feature>
<dbReference type="RefSeq" id="WP_125243005.1">
    <property type="nucleotide sequence ID" value="NZ_RSED01000006.1"/>
</dbReference>
<feature type="domain" description="Ice-binding protein C-terminal" evidence="2">
    <location>
        <begin position="241"/>
        <end position="265"/>
    </location>
</feature>
<name>A0A3R8YNT4_9BURK</name>
<accession>A0A3R8YNT4</accession>
<dbReference type="EMBL" id="RSED01000006">
    <property type="protein sequence ID" value="RRS04631.1"/>
    <property type="molecule type" value="Genomic_DNA"/>
</dbReference>
<organism evidence="3 4">
    <name type="scientific">Aquabacterium soli</name>
    <dbReference type="NCBI Taxonomy" id="2493092"/>
    <lineage>
        <taxon>Bacteria</taxon>
        <taxon>Pseudomonadati</taxon>
        <taxon>Pseudomonadota</taxon>
        <taxon>Betaproteobacteria</taxon>
        <taxon>Burkholderiales</taxon>
        <taxon>Aquabacterium</taxon>
    </lineage>
</organism>
<evidence type="ECO:0000313" key="4">
    <source>
        <dbReference type="Proteomes" id="UP000269265"/>
    </source>
</evidence>
<dbReference type="OrthoDB" id="9151625at2"/>
<dbReference type="Pfam" id="PF07589">
    <property type="entry name" value="PEP-CTERM"/>
    <property type="match status" value="1"/>
</dbReference>
<dbReference type="AlphaFoldDB" id="A0A3R8YNT4"/>
<dbReference type="InterPro" id="IPR013424">
    <property type="entry name" value="Ice-binding_C"/>
</dbReference>
<gene>
    <name evidence="3" type="ORF">EIP75_09415</name>
</gene>
<evidence type="ECO:0000259" key="2">
    <source>
        <dbReference type="Pfam" id="PF07589"/>
    </source>
</evidence>
<dbReference type="NCBIfam" id="TIGR02595">
    <property type="entry name" value="PEP_CTERM"/>
    <property type="match status" value="1"/>
</dbReference>
<comment type="caution">
    <text evidence="3">The sequence shown here is derived from an EMBL/GenBank/DDBJ whole genome shotgun (WGS) entry which is preliminary data.</text>
</comment>